<feature type="coiled-coil region" evidence="1">
    <location>
        <begin position="17"/>
        <end position="80"/>
    </location>
</feature>
<reference evidence="2 3" key="1">
    <citation type="journal article" date="2011" name="PLoS Genet.">
        <title>Comparative genomic analysis of human fungal pathogens causing paracoccidioidomycosis.</title>
        <authorList>
            <person name="Desjardins C.A."/>
            <person name="Champion M.D."/>
            <person name="Holder J.W."/>
            <person name="Muszewska A."/>
            <person name="Goldberg J."/>
            <person name="Bailao A.M."/>
            <person name="Brigido M.M."/>
            <person name="Ferreira M.E."/>
            <person name="Garcia A.M."/>
            <person name="Grynberg M."/>
            <person name="Gujja S."/>
            <person name="Heiman D.I."/>
            <person name="Henn M.R."/>
            <person name="Kodira C.D."/>
            <person name="Leon-Narvaez H."/>
            <person name="Longo L.V."/>
            <person name="Ma L.J."/>
            <person name="Malavazi I."/>
            <person name="Matsuo A.L."/>
            <person name="Morais F.V."/>
            <person name="Pereira M."/>
            <person name="Rodriguez-Brito S."/>
            <person name="Sakthikumar S."/>
            <person name="Salem-Izacc S.M."/>
            <person name="Sykes S.M."/>
            <person name="Teixeira M.M."/>
            <person name="Vallejo M.C."/>
            <person name="Walter M.E."/>
            <person name="Yandava C."/>
            <person name="Young S."/>
            <person name="Zeng Q."/>
            <person name="Zucker J."/>
            <person name="Felipe M.S."/>
            <person name="Goldman G.H."/>
            <person name="Haas B.J."/>
            <person name="McEwen J.G."/>
            <person name="Nino-Vega G."/>
            <person name="Puccia R."/>
            <person name="San-Blas G."/>
            <person name="Soares C.M."/>
            <person name="Birren B.W."/>
            <person name="Cuomo C.A."/>
        </authorList>
    </citation>
    <scope>NUCLEOTIDE SEQUENCE [LARGE SCALE GENOMIC DNA]</scope>
    <source>
        <strain evidence="2 3">Pb18</strain>
    </source>
</reference>
<dbReference type="RefSeq" id="XP_010756661.1">
    <property type="nucleotide sequence ID" value="XM_010758359.1"/>
</dbReference>
<keyword evidence="3" id="KW-1185">Reference proteome</keyword>
<proteinExistence type="predicted"/>
<dbReference type="OrthoDB" id="4211155at2759"/>
<evidence type="ECO:0000313" key="2">
    <source>
        <dbReference type="EMBL" id="KGM92608.1"/>
    </source>
</evidence>
<gene>
    <name evidence="2" type="ORF">PADG_11057</name>
</gene>
<dbReference type="AlphaFoldDB" id="A0A0A0HW28"/>
<dbReference type="HOGENOM" id="CLU_2004600_0_0_1"/>
<evidence type="ECO:0000313" key="3">
    <source>
        <dbReference type="Proteomes" id="UP000001628"/>
    </source>
</evidence>
<evidence type="ECO:0000256" key="1">
    <source>
        <dbReference type="SAM" id="Coils"/>
    </source>
</evidence>
<dbReference type="InParanoid" id="A0A0A0HW28"/>
<dbReference type="VEuPathDB" id="FungiDB:PADG_11057"/>
<dbReference type="eggNOG" id="ENOG502REYB">
    <property type="taxonomic scope" value="Eukaryota"/>
</dbReference>
<dbReference type="EMBL" id="KN275957">
    <property type="protein sequence ID" value="KGM92608.1"/>
    <property type="molecule type" value="Genomic_DNA"/>
</dbReference>
<name>A0A0A0HW28_PARBD</name>
<dbReference type="Proteomes" id="UP000001628">
    <property type="component" value="Unassembled WGS sequence"/>
</dbReference>
<sequence length="124" mass="14456">MNSSISHSDWNKLYCAQEKLEEEKTQTLQKLLCLQKQKKFLHKCASHFLKSDMKSLEELKKLEEEEKKQCEAQAAHQQEVEQLLTTIDDFSFELSDSQLTQLNQSLNFINETVESSVLHLPDVQ</sequence>
<accession>A0A0A0HW28</accession>
<dbReference type="GeneID" id="22586954"/>
<dbReference type="KEGG" id="pbn:PADG_11057"/>
<protein>
    <submittedName>
        <fullName evidence="2">Uncharacterized protein</fullName>
    </submittedName>
</protein>
<keyword evidence="1" id="KW-0175">Coiled coil</keyword>
<organism evidence="2 3">
    <name type="scientific">Paracoccidioides brasiliensis (strain Pb18)</name>
    <dbReference type="NCBI Taxonomy" id="502780"/>
    <lineage>
        <taxon>Eukaryota</taxon>
        <taxon>Fungi</taxon>
        <taxon>Dikarya</taxon>
        <taxon>Ascomycota</taxon>
        <taxon>Pezizomycotina</taxon>
        <taxon>Eurotiomycetes</taxon>
        <taxon>Eurotiomycetidae</taxon>
        <taxon>Onygenales</taxon>
        <taxon>Ajellomycetaceae</taxon>
        <taxon>Paracoccidioides</taxon>
    </lineage>
</organism>